<sequence>MLKKTLIALSATSLMAASAIAQAAEVVNVYSYRQPFLVEPLFADFTKDTGIKVNVVFAKKGLSERLEREGKLSPADLVLTTDISRLMNLVEKDLSQPVKSQSINKDIPVQYRDPDGEWFALTKRVRNIYSTKRTGKPESITYDDLADPKYKGKICTRSGKNAYNVGLVASYVAHNGEKATREWLEGFKENLARRPQGNDRAQVKAIKEGVCDLSIGNSYYYGAMMANDEQRPWAESVYINFPDQKGNGSHVNVSGMVLTKYAPNKDNAVKLMEFLAGDKAQATYAEVNMEYPVNPEVPVSKIVASWGEFKSDDLPVYKLAENYATAQKLLDEVRFDL</sequence>
<reference evidence="5 6" key="1">
    <citation type="submission" date="2014-06" db="EMBL/GenBank/DDBJ databases">
        <title>Whole Genome Sequences of Three Symbiotic Endozoicomonas Bacteria.</title>
        <authorList>
            <person name="Neave M.J."/>
            <person name="Apprill A."/>
            <person name="Voolstra C.R."/>
        </authorList>
    </citation>
    <scope>NUCLEOTIDE SEQUENCE [LARGE SCALE GENOMIC DNA]</scope>
    <source>
        <strain evidence="5 6">DSM 25634</strain>
    </source>
</reference>
<feature type="signal peptide" evidence="4">
    <location>
        <begin position="1"/>
        <end position="23"/>
    </location>
</feature>
<comment type="caution">
    <text evidence="5">The sequence shown here is derived from an EMBL/GenBank/DDBJ whole genome shotgun (WGS) entry which is preliminary data.</text>
</comment>
<evidence type="ECO:0000256" key="2">
    <source>
        <dbReference type="ARBA" id="ARBA00022729"/>
    </source>
</evidence>
<feature type="binding site" evidence="3">
    <location>
        <position position="219"/>
    </location>
    <ligand>
        <name>Fe cation</name>
        <dbReference type="ChEBI" id="CHEBI:24875"/>
    </ligand>
</feature>
<name>A0A081NDR0_9GAMM</name>
<evidence type="ECO:0000256" key="3">
    <source>
        <dbReference type="PIRSR" id="PIRSR002825-1"/>
    </source>
</evidence>
<evidence type="ECO:0000313" key="6">
    <source>
        <dbReference type="Proteomes" id="UP000028073"/>
    </source>
</evidence>
<dbReference type="Gene3D" id="3.40.190.10">
    <property type="entry name" value="Periplasmic binding protein-like II"/>
    <property type="match status" value="2"/>
</dbReference>
<protein>
    <submittedName>
        <fullName evidence="5">Iron ABC transporter substrate-binding protein</fullName>
    </submittedName>
</protein>
<dbReference type="RefSeq" id="WP_034840242.1">
    <property type="nucleotide sequence ID" value="NZ_JOKH01000005.1"/>
</dbReference>
<dbReference type="GO" id="GO:0046872">
    <property type="term" value="F:metal ion binding"/>
    <property type="evidence" value="ECO:0007669"/>
    <property type="project" value="UniProtKB-KW"/>
</dbReference>
<evidence type="ECO:0000256" key="1">
    <source>
        <dbReference type="ARBA" id="ARBA00008520"/>
    </source>
</evidence>
<organism evidence="5 6">
    <name type="scientific">Endozoicomonas numazuensis</name>
    <dbReference type="NCBI Taxonomy" id="1137799"/>
    <lineage>
        <taxon>Bacteria</taxon>
        <taxon>Pseudomonadati</taxon>
        <taxon>Pseudomonadota</taxon>
        <taxon>Gammaproteobacteria</taxon>
        <taxon>Oceanospirillales</taxon>
        <taxon>Endozoicomonadaceae</taxon>
        <taxon>Endozoicomonas</taxon>
    </lineage>
</organism>
<evidence type="ECO:0000256" key="4">
    <source>
        <dbReference type="SAM" id="SignalP"/>
    </source>
</evidence>
<keyword evidence="3" id="KW-0479">Metal-binding</keyword>
<dbReference type="eggNOG" id="COG1840">
    <property type="taxonomic scope" value="Bacteria"/>
</dbReference>
<gene>
    <name evidence="5" type="ORF">GZ78_22390</name>
</gene>
<dbReference type="PANTHER" id="PTHR30006:SF15">
    <property type="entry name" value="IRON-UTILIZATION PERIPLASMIC PROTEIN"/>
    <property type="match status" value="1"/>
</dbReference>
<dbReference type="PANTHER" id="PTHR30006">
    <property type="entry name" value="THIAMINE-BINDING PERIPLASMIC PROTEIN-RELATED"/>
    <property type="match status" value="1"/>
</dbReference>
<dbReference type="GO" id="GO:0030288">
    <property type="term" value="C:outer membrane-bounded periplasmic space"/>
    <property type="evidence" value="ECO:0007669"/>
    <property type="project" value="TreeGrafter"/>
</dbReference>
<dbReference type="STRING" id="1137799.GZ78_22390"/>
<accession>A0A081NDR0</accession>
<dbReference type="PIRSF" id="PIRSF002825">
    <property type="entry name" value="CfbpA"/>
    <property type="match status" value="1"/>
</dbReference>
<evidence type="ECO:0000313" key="5">
    <source>
        <dbReference type="EMBL" id="KEQ16583.1"/>
    </source>
</evidence>
<dbReference type="EMBL" id="JOKH01000005">
    <property type="protein sequence ID" value="KEQ16583.1"/>
    <property type="molecule type" value="Genomic_DNA"/>
</dbReference>
<keyword evidence="2 4" id="KW-0732">Signal</keyword>
<keyword evidence="6" id="KW-1185">Reference proteome</keyword>
<dbReference type="Proteomes" id="UP000028073">
    <property type="component" value="Unassembled WGS sequence"/>
</dbReference>
<keyword evidence="3" id="KW-0408">Iron</keyword>
<proteinExistence type="inferred from homology"/>
<comment type="similarity">
    <text evidence="1">Belongs to the bacterial solute-binding protein 1 family.</text>
</comment>
<dbReference type="AlphaFoldDB" id="A0A081NDR0"/>
<dbReference type="OrthoDB" id="9769567at2"/>
<dbReference type="InterPro" id="IPR026045">
    <property type="entry name" value="Ferric-bd"/>
</dbReference>
<dbReference type="SUPFAM" id="SSF53850">
    <property type="entry name" value="Periplasmic binding protein-like II"/>
    <property type="match status" value="1"/>
</dbReference>
<feature type="chain" id="PRO_5001760729" evidence="4">
    <location>
        <begin position="24"/>
        <end position="337"/>
    </location>
</feature>
<dbReference type="Pfam" id="PF13343">
    <property type="entry name" value="SBP_bac_6"/>
    <property type="match status" value="1"/>
</dbReference>
<dbReference type="CDD" id="cd13542">
    <property type="entry name" value="PBP2_FutA1_ilke"/>
    <property type="match status" value="1"/>
</dbReference>
<feature type="binding site" evidence="3">
    <location>
        <position position="220"/>
    </location>
    <ligand>
        <name>Fe cation</name>
        <dbReference type="ChEBI" id="CHEBI:24875"/>
    </ligand>
</feature>